<accession>A0AC34PYC9</accession>
<dbReference type="Proteomes" id="UP000887576">
    <property type="component" value="Unplaced"/>
</dbReference>
<sequence length="140" mass="16103">MTNHLIAENFAFEGVPPKELTAETIEKRQQYFPKGLAKHFDEKPGKRWDSKEYGEFSELSRLDPDEFSYDSDSFGRLNKRDVLEHPHRNITEVLQELMFLAEKTDGQPGFCYLFNVLQQLLSTIQSEMATKVCQPTGAGK</sequence>
<organism evidence="1 2">
    <name type="scientific">Panagrolaimus sp. JU765</name>
    <dbReference type="NCBI Taxonomy" id="591449"/>
    <lineage>
        <taxon>Eukaryota</taxon>
        <taxon>Metazoa</taxon>
        <taxon>Ecdysozoa</taxon>
        <taxon>Nematoda</taxon>
        <taxon>Chromadorea</taxon>
        <taxon>Rhabditida</taxon>
        <taxon>Tylenchina</taxon>
        <taxon>Panagrolaimomorpha</taxon>
        <taxon>Panagrolaimoidea</taxon>
        <taxon>Panagrolaimidae</taxon>
        <taxon>Panagrolaimus</taxon>
    </lineage>
</organism>
<proteinExistence type="predicted"/>
<evidence type="ECO:0000313" key="2">
    <source>
        <dbReference type="WBParaSite" id="JU765_v2.g11140.t1"/>
    </source>
</evidence>
<protein>
    <submittedName>
        <fullName evidence="2">Uncharacterized protein</fullName>
    </submittedName>
</protein>
<evidence type="ECO:0000313" key="1">
    <source>
        <dbReference type="Proteomes" id="UP000887576"/>
    </source>
</evidence>
<dbReference type="WBParaSite" id="JU765_v2.g11140.t1">
    <property type="protein sequence ID" value="JU765_v2.g11140.t1"/>
    <property type="gene ID" value="JU765_v2.g11140"/>
</dbReference>
<reference evidence="2" key="1">
    <citation type="submission" date="2022-11" db="UniProtKB">
        <authorList>
            <consortium name="WormBaseParasite"/>
        </authorList>
    </citation>
    <scope>IDENTIFICATION</scope>
</reference>
<name>A0AC34PYC9_9BILA</name>